<feature type="signal peptide" evidence="1">
    <location>
        <begin position="1"/>
        <end position="19"/>
    </location>
</feature>
<feature type="domain" description="AB hydrolase-1" evidence="2">
    <location>
        <begin position="120"/>
        <end position="371"/>
    </location>
</feature>
<dbReference type="VEuPathDB" id="FungiDB:BO80DRAFT_367505"/>
<dbReference type="OrthoDB" id="190201at2759"/>
<dbReference type="AlphaFoldDB" id="A0A395GKN3"/>
<dbReference type="SUPFAM" id="SSF53474">
    <property type="entry name" value="alpha/beta-Hydrolases"/>
    <property type="match status" value="1"/>
</dbReference>
<evidence type="ECO:0000313" key="4">
    <source>
        <dbReference type="Proteomes" id="UP000249402"/>
    </source>
</evidence>
<dbReference type="EMBL" id="KZ824482">
    <property type="protein sequence ID" value="RAK95954.1"/>
    <property type="molecule type" value="Genomic_DNA"/>
</dbReference>
<evidence type="ECO:0000313" key="3">
    <source>
        <dbReference type="EMBL" id="RAK95954.1"/>
    </source>
</evidence>
<proteinExistence type="predicted"/>
<feature type="chain" id="PRO_5017483740" description="AB hydrolase-1 domain-containing protein" evidence="1">
    <location>
        <begin position="20"/>
        <end position="391"/>
    </location>
</feature>
<accession>A0A395GKN3</accession>
<keyword evidence="1" id="KW-0732">Signal</keyword>
<dbReference type="Pfam" id="PF12697">
    <property type="entry name" value="Abhydrolase_6"/>
    <property type="match status" value="1"/>
</dbReference>
<dbReference type="STRING" id="1448316.A0A395GKN3"/>
<sequence>MRSALLVTAALSLQGAAVASVFQDLSQGFLDPYFSVSSNGSAICVSGLIAVPVNATNTKLLLAEPVNQTQVTEIIQENFQASSTLSTTTDGGSLQINAVYNIDATLCVPAAAPSTSTIQVLTHGVGLDKSYWDIAADYSYVDAAASAGHATLAYNRLGVGQSSHPDAIQVVQAPVDVSVLHGLTTLLRTGHVGSHAYATVIGTGHSYGSIVQLAQNVNFPSDVNATILTGFTTTFTYLPYTVFANNPAIARQADPARFGNLSNGYLVTDTRISFQLPFFRSPYFDPKIFELQFQARNTYTVGQQLTLSGIYAVASSYRGPVAVVAGEYDFAFGGGAVTESLLASTLETLYPEAAAGSTSYVVPNSGHVINAHYSAQQQFSQINAFLECNGF</sequence>
<evidence type="ECO:0000259" key="2">
    <source>
        <dbReference type="Pfam" id="PF12697"/>
    </source>
</evidence>
<dbReference type="InterPro" id="IPR029058">
    <property type="entry name" value="AB_hydrolase_fold"/>
</dbReference>
<keyword evidence="4" id="KW-1185">Reference proteome</keyword>
<dbReference type="GeneID" id="37221154"/>
<organism evidence="3 4">
    <name type="scientific">Aspergillus ibericus CBS 121593</name>
    <dbReference type="NCBI Taxonomy" id="1448316"/>
    <lineage>
        <taxon>Eukaryota</taxon>
        <taxon>Fungi</taxon>
        <taxon>Dikarya</taxon>
        <taxon>Ascomycota</taxon>
        <taxon>Pezizomycotina</taxon>
        <taxon>Eurotiomycetes</taxon>
        <taxon>Eurotiomycetidae</taxon>
        <taxon>Eurotiales</taxon>
        <taxon>Aspergillaceae</taxon>
        <taxon>Aspergillus</taxon>
        <taxon>Aspergillus subgen. Circumdati</taxon>
    </lineage>
</organism>
<name>A0A395GKN3_9EURO</name>
<gene>
    <name evidence="3" type="ORF">BO80DRAFT_367505</name>
</gene>
<protein>
    <recommendedName>
        <fullName evidence="2">AB hydrolase-1 domain-containing protein</fullName>
    </recommendedName>
</protein>
<evidence type="ECO:0000256" key="1">
    <source>
        <dbReference type="SAM" id="SignalP"/>
    </source>
</evidence>
<dbReference type="Gene3D" id="3.40.50.1820">
    <property type="entry name" value="alpha/beta hydrolase"/>
    <property type="match status" value="1"/>
</dbReference>
<dbReference type="Proteomes" id="UP000249402">
    <property type="component" value="Unassembled WGS sequence"/>
</dbReference>
<dbReference type="InterPro" id="IPR000073">
    <property type="entry name" value="AB_hydrolase_1"/>
</dbReference>
<reference evidence="3 4" key="1">
    <citation type="submission" date="2018-02" db="EMBL/GenBank/DDBJ databases">
        <title>The genomes of Aspergillus section Nigri reveals drivers in fungal speciation.</title>
        <authorList>
            <consortium name="DOE Joint Genome Institute"/>
            <person name="Vesth T.C."/>
            <person name="Nybo J."/>
            <person name="Theobald S."/>
            <person name="Brandl J."/>
            <person name="Frisvad J.C."/>
            <person name="Nielsen K.F."/>
            <person name="Lyhne E.K."/>
            <person name="Kogle M.E."/>
            <person name="Kuo A."/>
            <person name="Riley R."/>
            <person name="Clum A."/>
            <person name="Nolan M."/>
            <person name="Lipzen A."/>
            <person name="Salamov A."/>
            <person name="Henrissat B."/>
            <person name="Wiebenga A."/>
            <person name="De vries R.P."/>
            <person name="Grigoriev I.V."/>
            <person name="Mortensen U.H."/>
            <person name="Andersen M.R."/>
            <person name="Baker S.E."/>
        </authorList>
    </citation>
    <scope>NUCLEOTIDE SEQUENCE [LARGE SCALE GENOMIC DNA]</scope>
    <source>
        <strain evidence="3 4">CBS 121593</strain>
    </source>
</reference>
<dbReference type="RefSeq" id="XP_025570282.1">
    <property type="nucleotide sequence ID" value="XM_025716289.1"/>
</dbReference>